<organism evidence="1 2">
    <name type="scientific">Cinara cedri</name>
    <dbReference type="NCBI Taxonomy" id="506608"/>
    <lineage>
        <taxon>Eukaryota</taxon>
        <taxon>Metazoa</taxon>
        <taxon>Ecdysozoa</taxon>
        <taxon>Arthropoda</taxon>
        <taxon>Hexapoda</taxon>
        <taxon>Insecta</taxon>
        <taxon>Pterygota</taxon>
        <taxon>Neoptera</taxon>
        <taxon>Paraneoptera</taxon>
        <taxon>Hemiptera</taxon>
        <taxon>Sternorrhyncha</taxon>
        <taxon>Aphidomorpha</taxon>
        <taxon>Aphidoidea</taxon>
        <taxon>Aphididae</taxon>
        <taxon>Lachninae</taxon>
        <taxon>Cinara</taxon>
    </lineage>
</organism>
<keyword evidence="2" id="KW-1185">Reference proteome</keyword>
<evidence type="ECO:0000313" key="1">
    <source>
        <dbReference type="EMBL" id="VVC44046.1"/>
    </source>
</evidence>
<protein>
    <submittedName>
        <fullName evidence="1">Uncharacterized protein</fullName>
    </submittedName>
</protein>
<gene>
    <name evidence="1" type="ORF">CINCED_3A006436</name>
</gene>
<dbReference type="AlphaFoldDB" id="A0A5E4NNC9"/>
<sequence>MASEMSWKMKDILTKPDKHTGPTGFVKPLLKTITAKLNCSIPSIVSSISVLAEAVYEVIASFIKSLILILVNKERSYEPSDDNLNTAELIHFDTLETHSKMTNKNYPEESYVSDHLNISLNRAAFFSGDENMRTVVDVLLADLVNDMPPIIMPLSKFQVSMNIFN</sequence>
<evidence type="ECO:0000313" key="2">
    <source>
        <dbReference type="Proteomes" id="UP000325440"/>
    </source>
</evidence>
<dbReference type="Proteomes" id="UP000325440">
    <property type="component" value="Unassembled WGS sequence"/>
</dbReference>
<accession>A0A5E4NNC9</accession>
<dbReference type="EMBL" id="CABPRJ010002375">
    <property type="protein sequence ID" value="VVC44046.1"/>
    <property type="molecule type" value="Genomic_DNA"/>
</dbReference>
<proteinExistence type="predicted"/>
<reference evidence="1 2" key="1">
    <citation type="submission" date="2019-08" db="EMBL/GenBank/DDBJ databases">
        <authorList>
            <person name="Alioto T."/>
            <person name="Alioto T."/>
            <person name="Gomez Garrido J."/>
        </authorList>
    </citation>
    <scope>NUCLEOTIDE SEQUENCE [LARGE SCALE GENOMIC DNA]</scope>
</reference>
<name>A0A5E4NNC9_9HEMI</name>